<proteinExistence type="predicted"/>
<dbReference type="EMBL" id="LFYR01002101">
    <property type="protein sequence ID" value="KMZ57205.1"/>
    <property type="molecule type" value="Genomic_DNA"/>
</dbReference>
<dbReference type="PANTHER" id="PTHR31579">
    <property type="entry name" value="OS03G0796600 PROTEIN"/>
    <property type="match status" value="1"/>
</dbReference>
<evidence type="ECO:0000313" key="1">
    <source>
        <dbReference type="EMBL" id="KMZ57205.1"/>
    </source>
</evidence>
<reference evidence="2" key="1">
    <citation type="journal article" date="2016" name="Nature">
        <title>The genome of the seagrass Zostera marina reveals angiosperm adaptation to the sea.</title>
        <authorList>
            <person name="Olsen J.L."/>
            <person name="Rouze P."/>
            <person name="Verhelst B."/>
            <person name="Lin Y.-C."/>
            <person name="Bayer T."/>
            <person name="Collen J."/>
            <person name="Dattolo E."/>
            <person name="De Paoli E."/>
            <person name="Dittami S."/>
            <person name="Maumus F."/>
            <person name="Michel G."/>
            <person name="Kersting A."/>
            <person name="Lauritano C."/>
            <person name="Lohaus R."/>
            <person name="Toepel M."/>
            <person name="Tonon T."/>
            <person name="Vanneste K."/>
            <person name="Amirebrahimi M."/>
            <person name="Brakel J."/>
            <person name="Bostroem C."/>
            <person name="Chovatia M."/>
            <person name="Grimwood J."/>
            <person name="Jenkins J.W."/>
            <person name="Jueterbock A."/>
            <person name="Mraz A."/>
            <person name="Stam W.T."/>
            <person name="Tice H."/>
            <person name="Bornberg-Bauer E."/>
            <person name="Green P.J."/>
            <person name="Pearson G.A."/>
            <person name="Procaccini G."/>
            <person name="Duarte C.M."/>
            <person name="Schmutz J."/>
            <person name="Reusch T.B.H."/>
            <person name="Van de Peer Y."/>
        </authorList>
    </citation>
    <scope>NUCLEOTIDE SEQUENCE [LARGE SCALE GENOMIC DNA]</scope>
    <source>
        <strain evidence="2">cv. Finnish</strain>
    </source>
</reference>
<keyword evidence="2" id="KW-1185">Reference proteome</keyword>
<dbReference type="Pfam" id="PF04720">
    <property type="entry name" value="PDDEXK_6"/>
    <property type="match status" value="1"/>
</dbReference>
<name>A0A0K9NMK6_ZOSMR</name>
<comment type="caution">
    <text evidence="1">The sequence shown here is derived from an EMBL/GenBank/DDBJ whole genome shotgun (WGS) entry which is preliminary data.</text>
</comment>
<dbReference type="PANTHER" id="PTHR31579:SF39">
    <property type="entry name" value="OS01G0973600 PROTEIN"/>
    <property type="match status" value="1"/>
</dbReference>
<evidence type="ECO:0008006" key="3">
    <source>
        <dbReference type="Google" id="ProtNLM"/>
    </source>
</evidence>
<dbReference type="NCBIfam" id="TIGR01615">
    <property type="entry name" value="A_thal_3542"/>
    <property type="match status" value="1"/>
</dbReference>
<evidence type="ECO:0000313" key="2">
    <source>
        <dbReference type="Proteomes" id="UP000036987"/>
    </source>
</evidence>
<dbReference type="AlphaFoldDB" id="A0A0K9NMK6"/>
<dbReference type="OrthoDB" id="691424at2759"/>
<protein>
    <recommendedName>
        <fullName evidence="3">Plant-specific domain TIGR01615 family protein</fullName>
    </recommendedName>
</protein>
<dbReference type="InterPro" id="IPR006502">
    <property type="entry name" value="PDDEXK-like"/>
</dbReference>
<sequence>MGLRGRLIGTPPGECLICAAEGRTSIGGGSGDFSLESEHDLAALVTDFLENGSSGGDSYWGSTDSDNGFSDLGFLAEKISFYKYAVDHCESDLLTVIKSLLLSISELNLHSIGNGTCNGSCIRRCLIKLLKVSGYDAALCISKWQGFDRCPGGDHEYIDVFVGSGERFIIDLDFRSHFEIARAVESYNVILKKLPVVYVGTLSRLDQLLQIMVEAARSSLKQNSMPLPPWRSLSYLKAKWHSAHERIQSLDDPIRQRTVSFCNKQCVGHLRRLKSSLQFEIEKEGLLMPIINDKSWRLNPERRRTISLVRV</sequence>
<accession>A0A0K9NMK6</accession>
<dbReference type="Proteomes" id="UP000036987">
    <property type="component" value="Unassembled WGS sequence"/>
</dbReference>
<gene>
    <name evidence="1" type="ORF">ZOSMA_88G00260</name>
</gene>
<dbReference type="OMA" id="RERMRIH"/>
<organism evidence="1 2">
    <name type="scientific">Zostera marina</name>
    <name type="common">Eelgrass</name>
    <dbReference type="NCBI Taxonomy" id="29655"/>
    <lineage>
        <taxon>Eukaryota</taxon>
        <taxon>Viridiplantae</taxon>
        <taxon>Streptophyta</taxon>
        <taxon>Embryophyta</taxon>
        <taxon>Tracheophyta</taxon>
        <taxon>Spermatophyta</taxon>
        <taxon>Magnoliopsida</taxon>
        <taxon>Liliopsida</taxon>
        <taxon>Zosteraceae</taxon>
        <taxon>Zostera</taxon>
    </lineage>
</organism>